<proteinExistence type="predicted"/>
<gene>
    <name evidence="1" type="ORF">JF888_07860</name>
</gene>
<name>A0A934K7D6_9BACT</name>
<protein>
    <submittedName>
        <fullName evidence="1">Uncharacterized protein</fullName>
    </submittedName>
</protein>
<evidence type="ECO:0000313" key="1">
    <source>
        <dbReference type="EMBL" id="MBJ7603086.1"/>
    </source>
</evidence>
<dbReference type="Proteomes" id="UP000620075">
    <property type="component" value="Unassembled WGS sequence"/>
</dbReference>
<dbReference type="RefSeq" id="WP_338178493.1">
    <property type="nucleotide sequence ID" value="NZ_JAEKNQ010000031.1"/>
</dbReference>
<dbReference type="EMBL" id="JAEKNQ010000031">
    <property type="protein sequence ID" value="MBJ7603086.1"/>
    <property type="molecule type" value="Genomic_DNA"/>
</dbReference>
<comment type="caution">
    <text evidence="1">The sequence shown here is derived from an EMBL/GenBank/DDBJ whole genome shotgun (WGS) entry which is preliminary data.</text>
</comment>
<sequence length="107" mass="11643">MGEVKRRTKVISRFPGETSCLSLGWAVMDLVIATGRGLALTDFEVDKWIFQGSDSRLSLSRVIALGELSRPLKSAGTPHAGHACQDAWCCMQRRRSLLPLSGKLANG</sequence>
<dbReference type="AlphaFoldDB" id="A0A934K7D6"/>
<accession>A0A934K7D6</accession>
<reference evidence="1 2" key="1">
    <citation type="submission" date="2020-10" db="EMBL/GenBank/DDBJ databases">
        <title>Ca. Dormibacterota MAGs.</title>
        <authorList>
            <person name="Montgomery K."/>
        </authorList>
    </citation>
    <scope>NUCLEOTIDE SEQUENCE [LARGE SCALE GENOMIC DNA]</scope>
    <source>
        <strain evidence="1">SC8811_S16_3</strain>
    </source>
</reference>
<organism evidence="1 2">
    <name type="scientific">Candidatus Dormiibacter inghamiae</name>
    <dbReference type="NCBI Taxonomy" id="3127013"/>
    <lineage>
        <taxon>Bacteria</taxon>
        <taxon>Bacillati</taxon>
        <taxon>Candidatus Dormiibacterota</taxon>
        <taxon>Candidatus Dormibacteria</taxon>
        <taxon>Candidatus Dormibacterales</taxon>
        <taxon>Candidatus Dormibacteraceae</taxon>
        <taxon>Candidatus Dormiibacter</taxon>
    </lineage>
</organism>
<evidence type="ECO:0000313" key="2">
    <source>
        <dbReference type="Proteomes" id="UP000620075"/>
    </source>
</evidence>